<protein>
    <recommendedName>
        <fullName evidence="3">Signal peptidase complex subunit 1</fullName>
    </recommendedName>
</protein>
<dbReference type="Pfam" id="PF06645">
    <property type="entry name" value="SPC12"/>
    <property type="match status" value="1"/>
</dbReference>
<evidence type="ECO:0000313" key="10">
    <source>
        <dbReference type="EMBL" id="RCV18432.1"/>
    </source>
</evidence>
<dbReference type="AlphaFoldDB" id="A0A368QKL5"/>
<evidence type="ECO:0000256" key="9">
    <source>
        <dbReference type="SAM" id="Phobius"/>
    </source>
</evidence>
<evidence type="ECO:0000256" key="7">
    <source>
        <dbReference type="ARBA" id="ARBA00023136"/>
    </source>
</evidence>
<name>A0A368QKL5_SETIT</name>
<dbReference type="EMBL" id="CM003530">
    <property type="protein sequence ID" value="RCV18432.1"/>
    <property type="molecule type" value="Genomic_DNA"/>
</dbReference>
<comment type="subcellular location">
    <subcellularLocation>
        <location evidence="1">Endoplasmic reticulum membrane</location>
        <topology evidence="1">Multi-pass membrane protein</topology>
    </subcellularLocation>
</comment>
<accession>A0A368QKL5</accession>
<keyword evidence="6 9" id="KW-1133">Transmembrane helix</keyword>
<comment type="similarity">
    <text evidence="2">Belongs to the SPCS1 family.</text>
</comment>
<dbReference type="InterPro" id="IPR009542">
    <property type="entry name" value="Spc1/SPCS1"/>
</dbReference>
<reference evidence="10" key="1">
    <citation type="journal article" date="2012" name="Nat. Biotechnol.">
        <title>Reference genome sequence of the model plant Setaria.</title>
        <authorList>
            <person name="Bennetzen J.L."/>
            <person name="Schmutz J."/>
            <person name="Wang H."/>
            <person name="Percifield R."/>
            <person name="Hawkins J."/>
            <person name="Pontaroli A.C."/>
            <person name="Estep M."/>
            <person name="Feng L."/>
            <person name="Vaughn J.N."/>
            <person name="Grimwood J."/>
            <person name="Jenkins J."/>
            <person name="Barry K."/>
            <person name="Lindquist E."/>
            <person name="Hellsten U."/>
            <person name="Deshpande S."/>
            <person name="Wang X."/>
            <person name="Wu X."/>
            <person name="Mitros T."/>
            <person name="Triplett J."/>
            <person name="Yang X."/>
            <person name="Ye C.Y."/>
            <person name="Mauro-Herrera M."/>
            <person name="Wang L."/>
            <person name="Li P."/>
            <person name="Sharma M."/>
            <person name="Sharma R."/>
            <person name="Ronald P.C."/>
            <person name="Panaud O."/>
            <person name="Kellogg E.A."/>
            <person name="Brutnell T.P."/>
            <person name="Doust A.N."/>
            <person name="Tuskan G.A."/>
            <person name="Rokhsar D."/>
            <person name="Devos K.M."/>
        </authorList>
    </citation>
    <scope>NUCLEOTIDE SEQUENCE [LARGE SCALE GENOMIC DNA]</scope>
    <source>
        <strain evidence="10">Yugu1</strain>
    </source>
</reference>
<sequence length="164" mass="17710">MDWQGQKRAEMLMQVLLVAAAVAAFLVGYLRGDFQLMLLVYAGGVVLTALVTVPNWPFFNRNPLKWLDADEAERHPRPQVSAAGAAAGGKKKSGKNNGCILLDVEVLVVGSDEMLQSFISATPLGSDVVPCTTIILLPSVFSFAGWFPFDSDVFEVSYELGSGR</sequence>
<proteinExistence type="inferred from homology"/>
<evidence type="ECO:0000256" key="1">
    <source>
        <dbReference type="ARBA" id="ARBA00004477"/>
    </source>
</evidence>
<evidence type="ECO:0000256" key="4">
    <source>
        <dbReference type="ARBA" id="ARBA00022692"/>
    </source>
</evidence>
<gene>
    <name evidence="10" type="ORF">SETIT_3G300800v2</name>
</gene>
<evidence type="ECO:0000256" key="3">
    <source>
        <dbReference type="ARBA" id="ARBA00017059"/>
    </source>
</evidence>
<dbReference type="STRING" id="4555.A0A368QKL5"/>
<organism evidence="10">
    <name type="scientific">Setaria italica</name>
    <name type="common">Foxtail millet</name>
    <name type="synonym">Panicum italicum</name>
    <dbReference type="NCBI Taxonomy" id="4555"/>
    <lineage>
        <taxon>Eukaryota</taxon>
        <taxon>Viridiplantae</taxon>
        <taxon>Streptophyta</taxon>
        <taxon>Embryophyta</taxon>
        <taxon>Tracheophyta</taxon>
        <taxon>Spermatophyta</taxon>
        <taxon>Magnoliopsida</taxon>
        <taxon>Liliopsida</taxon>
        <taxon>Poales</taxon>
        <taxon>Poaceae</taxon>
        <taxon>PACMAD clade</taxon>
        <taxon>Panicoideae</taxon>
        <taxon>Panicodae</taxon>
        <taxon>Paniceae</taxon>
        <taxon>Cenchrinae</taxon>
        <taxon>Setaria</taxon>
    </lineage>
</organism>
<dbReference type="PANTHER" id="PTHR13202:SF0">
    <property type="entry name" value="SIGNAL PEPTIDASE COMPLEX SUBUNIT 1"/>
    <property type="match status" value="1"/>
</dbReference>
<keyword evidence="4 9" id="KW-0812">Transmembrane</keyword>
<dbReference type="GO" id="GO:0005787">
    <property type="term" value="C:signal peptidase complex"/>
    <property type="evidence" value="ECO:0007669"/>
    <property type="project" value="InterPro"/>
</dbReference>
<dbReference type="OrthoDB" id="263893at2759"/>
<feature type="transmembrane region" description="Helical" evidence="9">
    <location>
        <begin position="36"/>
        <end position="56"/>
    </location>
</feature>
<comment type="function">
    <text evidence="8">Component of the signal peptidase complex (SPC) which catalyzes the cleavage of N-terminal signal sequences from nascent proteins as they are translocated into the lumen of the endoplasmic reticulum. Dispensable for SPC enzymatic activity.</text>
</comment>
<keyword evidence="7 9" id="KW-0472">Membrane</keyword>
<dbReference type="PANTHER" id="PTHR13202">
    <property type="entry name" value="MICROSOMAL SIGNAL PEPTIDASE 12 KDA SUBUNIT"/>
    <property type="match status" value="1"/>
</dbReference>
<feature type="transmembrane region" description="Helical" evidence="9">
    <location>
        <begin position="12"/>
        <end position="30"/>
    </location>
</feature>
<evidence type="ECO:0000256" key="2">
    <source>
        <dbReference type="ARBA" id="ARBA00005245"/>
    </source>
</evidence>
<evidence type="ECO:0000256" key="5">
    <source>
        <dbReference type="ARBA" id="ARBA00022824"/>
    </source>
</evidence>
<reference evidence="10" key="2">
    <citation type="submission" date="2015-07" db="EMBL/GenBank/DDBJ databases">
        <authorList>
            <person name="Noorani M."/>
        </authorList>
    </citation>
    <scope>NUCLEOTIDE SEQUENCE</scope>
    <source>
        <strain evidence="10">Yugu1</strain>
    </source>
</reference>
<evidence type="ECO:0000256" key="8">
    <source>
        <dbReference type="ARBA" id="ARBA00045204"/>
    </source>
</evidence>
<dbReference type="GO" id="GO:0006465">
    <property type="term" value="P:signal peptide processing"/>
    <property type="evidence" value="ECO:0007669"/>
    <property type="project" value="InterPro"/>
</dbReference>
<keyword evidence="5" id="KW-0256">Endoplasmic reticulum</keyword>
<evidence type="ECO:0000256" key="6">
    <source>
        <dbReference type="ARBA" id="ARBA00022989"/>
    </source>
</evidence>